<comment type="caution">
    <text evidence="5">The sequence shown here is derived from an EMBL/GenBank/DDBJ whole genome shotgun (WGS) entry which is preliminary data.</text>
</comment>
<gene>
    <name evidence="5" type="ORF">B0681_01985</name>
</gene>
<evidence type="ECO:0000256" key="1">
    <source>
        <dbReference type="ARBA" id="ARBA00023125"/>
    </source>
</evidence>
<feature type="domain" description="HTH tetR-type" evidence="4">
    <location>
        <begin position="27"/>
        <end position="87"/>
    </location>
</feature>
<dbReference type="PANTHER" id="PTHR30055:SF148">
    <property type="entry name" value="TETR-FAMILY TRANSCRIPTIONAL REGULATOR"/>
    <property type="match status" value="1"/>
</dbReference>
<feature type="DNA-binding region" description="H-T-H motif" evidence="2">
    <location>
        <begin position="50"/>
        <end position="69"/>
    </location>
</feature>
<dbReference type="InterPro" id="IPR036271">
    <property type="entry name" value="Tet_transcr_reg_TetR-rel_C_sf"/>
</dbReference>
<dbReference type="SUPFAM" id="SSF48498">
    <property type="entry name" value="Tetracyclin repressor-like, C-terminal domain"/>
    <property type="match status" value="1"/>
</dbReference>
<dbReference type="Pfam" id="PF00440">
    <property type="entry name" value="TetR_N"/>
    <property type="match status" value="1"/>
</dbReference>
<evidence type="ECO:0000256" key="2">
    <source>
        <dbReference type="PROSITE-ProRule" id="PRU00335"/>
    </source>
</evidence>
<evidence type="ECO:0000313" key="6">
    <source>
        <dbReference type="Proteomes" id="UP000190683"/>
    </source>
</evidence>
<feature type="region of interest" description="Disordered" evidence="3">
    <location>
        <begin position="1"/>
        <end position="25"/>
    </location>
</feature>
<evidence type="ECO:0000256" key="3">
    <source>
        <dbReference type="SAM" id="MobiDB-lite"/>
    </source>
</evidence>
<name>A0A1T0CWQ0_9GAMM</name>
<dbReference type="PRINTS" id="PR00455">
    <property type="entry name" value="HTHTETR"/>
</dbReference>
<proteinExistence type="predicted"/>
<dbReference type="SUPFAM" id="SSF46689">
    <property type="entry name" value="Homeodomain-like"/>
    <property type="match status" value="1"/>
</dbReference>
<dbReference type="InterPro" id="IPR041479">
    <property type="entry name" value="TetR_CgmR_C"/>
</dbReference>
<dbReference type="PROSITE" id="PS50977">
    <property type="entry name" value="HTH_TETR_2"/>
    <property type="match status" value="1"/>
</dbReference>
<dbReference type="GO" id="GO:0000976">
    <property type="term" value="F:transcription cis-regulatory region binding"/>
    <property type="evidence" value="ECO:0007669"/>
    <property type="project" value="TreeGrafter"/>
</dbReference>
<dbReference type="STRING" id="573983.B0681_01985"/>
<dbReference type="EMBL" id="MUYV01000001">
    <property type="protein sequence ID" value="OOS26659.1"/>
    <property type="molecule type" value="Genomic_DNA"/>
</dbReference>
<dbReference type="Gene3D" id="1.10.357.10">
    <property type="entry name" value="Tetracycline Repressor, domain 2"/>
    <property type="match status" value="1"/>
</dbReference>
<keyword evidence="6" id="KW-1185">Reference proteome</keyword>
<dbReference type="InterPro" id="IPR009057">
    <property type="entry name" value="Homeodomain-like_sf"/>
</dbReference>
<reference evidence="5 6" key="1">
    <citation type="submission" date="2017-02" db="EMBL/GenBank/DDBJ databases">
        <title>Draft genome sequence of Moraxella porci CCUG 54912T type strain.</title>
        <authorList>
            <person name="Salva-Serra F."/>
            <person name="Engstrom-Jakobsson H."/>
            <person name="Thorell K."/>
            <person name="Jaen-Luchoro D."/>
            <person name="Gonzales-Siles L."/>
            <person name="Karlsson R."/>
            <person name="Yazdan S."/>
            <person name="Boulund F."/>
            <person name="Johnning A."/>
            <person name="Engstrand L."/>
            <person name="Kristiansson E."/>
            <person name="Moore E."/>
        </authorList>
    </citation>
    <scope>NUCLEOTIDE SEQUENCE [LARGE SCALE GENOMIC DNA]</scope>
    <source>
        <strain evidence="5 6">CCUG 54912</strain>
    </source>
</reference>
<dbReference type="PANTHER" id="PTHR30055">
    <property type="entry name" value="HTH-TYPE TRANSCRIPTIONAL REGULATOR RUTR"/>
    <property type="match status" value="1"/>
</dbReference>
<dbReference type="AlphaFoldDB" id="A0A1T0CWQ0"/>
<keyword evidence="1 2" id="KW-0238">DNA-binding</keyword>
<evidence type="ECO:0000313" key="5">
    <source>
        <dbReference type="EMBL" id="OOS26659.1"/>
    </source>
</evidence>
<organism evidence="5 6">
    <name type="scientific">Moraxella porci DSM 25326</name>
    <dbReference type="NCBI Taxonomy" id="573983"/>
    <lineage>
        <taxon>Bacteria</taxon>
        <taxon>Pseudomonadati</taxon>
        <taxon>Pseudomonadota</taxon>
        <taxon>Gammaproteobacteria</taxon>
        <taxon>Moraxellales</taxon>
        <taxon>Moraxellaceae</taxon>
        <taxon>Moraxella</taxon>
    </lineage>
</organism>
<dbReference type="RefSeq" id="WP_078317053.1">
    <property type="nucleotide sequence ID" value="NZ_MUYV01000001.1"/>
</dbReference>
<dbReference type="InterPro" id="IPR001647">
    <property type="entry name" value="HTH_TetR"/>
</dbReference>
<accession>A0A1T0CWQ0</accession>
<dbReference type="Proteomes" id="UP000190683">
    <property type="component" value="Unassembled WGS sequence"/>
</dbReference>
<protein>
    <submittedName>
        <fullName evidence="5">TetR family transcriptional regulator</fullName>
    </submittedName>
</protein>
<dbReference type="InterPro" id="IPR050109">
    <property type="entry name" value="HTH-type_TetR-like_transc_reg"/>
</dbReference>
<sequence length="197" mass="21814">MNDLFDTTHLQTADTDTAPKKRKNNPEQLRHQLISAAKDLMIKDGIANLSIQKVADSAGTSKGGLFHHFKNKDELIAAVIGLFIAQLNTAILQQIEQTGQVAGCFSRAYVNVMFDNDDIGLKSEWAGLIRAINGDAQMQSQWNDWLGQKLRQFAHTDSDTKLSIVRYAVDGAWLDTTLTDDDAYYQAIKAELIGMIG</sequence>
<dbReference type="Pfam" id="PF17937">
    <property type="entry name" value="TetR_C_28"/>
    <property type="match status" value="1"/>
</dbReference>
<evidence type="ECO:0000259" key="4">
    <source>
        <dbReference type="PROSITE" id="PS50977"/>
    </source>
</evidence>
<dbReference type="GO" id="GO:0003700">
    <property type="term" value="F:DNA-binding transcription factor activity"/>
    <property type="evidence" value="ECO:0007669"/>
    <property type="project" value="TreeGrafter"/>
</dbReference>